<accession>V6LEM0</accession>
<dbReference type="InterPro" id="IPR009030">
    <property type="entry name" value="Growth_fac_rcpt_cys_sf"/>
</dbReference>
<dbReference type="Proteomes" id="UP000018208">
    <property type="component" value="Unassembled WGS sequence"/>
</dbReference>
<feature type="transmembrane region" description="Helical" evidence="2">
    <location>
        <begin position="1658"/>
        <end position="1679"/>
    </location>
</feature>
<feature type="transmembrane region" description="Helical" evidence="2">
    <location>
        <begin position="1750"/>
        <end position="1769"/>
    </location>
</feature>
<dbReference type="PROSITE" id="PS01248">
    <property type="entry name" value="EGF_LAM_1"/>
    <property type="match status" value="1"/>
</dbReference>
<feature type="transmembrane region" description="Helical" evidence="2">
    <location>
        <begin position="1691"/>
        <end position="1711"/>
    </location>
</feature>
<feature type="transmembrane region" description="Helical" evidence="2">
    <location>
        <begin position="1877"/>
        <end position="1899"/>
    </location>
</feature>
<name>V6LEM0_9EUKA</name>
<evidence type="ECO:0000313" key="6">
    <source>
        <dbReference type="Proteomes" id="UP000018208"/>
    </source>
</evidence>
<gene>
    <name evidence="4" type="ORF">SS50377_17414</name>
    <name evidence="5" type="ORF">SS50377_25095</name>
</gene>
<dbReference type="EMBL" id="KI546150">
    <property type="protein sequence ID" value="EST42965.1"/>
    <property type="molecule type" value="Genomic_DNA"/>
</dbReference>
<feature type="transmembrane region" description="Helical" evidence="2">
    <location>
        <begin position="1781"/>
        <end position="1806"/>
    </location>
</feature>
<evidence type="ECO:0000313" key="5">
    <source>
        <dbReference type="EMBL" id="KAH0572980.1"/>
    </source>
</evidence>
<reference evidence="4 5" key="1">
    <citation type="journal article" date="2014" name="PLoS Genet.">
        <title>The Genome of Spironucleus salmonicida Highlights a Fish Pathogen Adapted to Fluctuating Environments.</title>
        <authorList>
            <person name="Xu F."/>
            <person name="Jerlstrom-Hultqvist J."/>
            <person name="Einarsson E."/>
            <person name="Astvaldsson A."/>
            <person name="Svard S.G."/>
            <person name="Andersson J.O."/>
        </authorList>
    </citation>
    <scope>NUCLEOTIDE SEQUENCE</scope>
    <source>
        <strain evidence="5">ATCC 50377</strain>
    </source>
</reference>
<dbReference type="SUPFAM" id="SSF57184">
    <property type="entry name" value="Growth factor receptor domain"/>
    <property type="match status" value="1"/>
</dbReference>
<keyword evidence="2" id="KW-1133">Transmembrane helix</keyword>
<feature type="transmembrane region" description="Helical" evidence="2">
    <location>
        <begin position="1905"/>
        <end position="1929"/>
    </location>
</feature>
<dbReference type="VEuPathDB" id="GiardiaDB:SS50377_25095"/>
<organism evidence="4">
    <name type="scientific">Spironucleus salmonicida</name>
    <dbReference type="NCBI Taxonomy" id="348837"/>
    <lineage>
        <taxon>Eukaryota</taxon>
        <taxon>Metamonada</taxon>
        <taxon>Diplomonadida</taxon>
        <taxon>Hexamitidae</taxon>
        <taxon>Hexamitinae</taxon>
        <taxon>Spironucleus</taxon>
    </lineage>
</organism>
<keyword evidence="2 4" id="KW-0812">Transmembrane</keyword>
<dbReference type="OrthoDB" id="409374at2759"/>
<evidence type="ECO:0000313" key="4">
    <source>
        <dbReference type="EMBL" id="EST42965.1"/>
    </source>
</evidence>
<keyword evidence="6" id="KW-1185">Reference proteome</keyword>
<feature type="transmembrane region" description="Helical" evidence="2">
    <location>
        <begin position="1850"/>
        <end position="1870"/>
    </location>
</feature>
<dbReference type="PROSITE" id="PS50026">
    <property type="entry name" value="EGF_3"/>
    <property type="match status" value="1"/>
</dbReference>
<feature type="transmembrane region" description="Helical" evidence="2">
    <location>
        <begin position="1627"/>
        <end position="1646"/>
    </location>
</feature>
<dbReference type="EMBL" id="AUWU02000005">
    <property type="protein sequence ID" value="KAH0572980.1"/>
    <property type="molecule type" value="Genomic_DNA"/>
</dbReference>
<keyword evidence="1" id="KW-0245">EGF-like domain</keyword>
<feature type="transmembrane region" description="Helical" evidence="2">
    <location>
        <begin position="1818"/>
        <end position="1838"/>
    </location>
</feature>
<feature type="transmembrane region" description="Helical" evidence="2">
    <location>
        <begin position="1723"/>
        <end position="1743"/>
    </location>
</feature>
<evidence type="ECO:0000259" key="3">
    <source>
        <dbReference type="PROSITE" id="PS50026"/>
    </source>
</evidence>
<keyword evidence="1" id="KW-1015">Disulfide bond</keyword>
<sequence>MILSHALIVLYTAVDFTKLNNVQNENFVLNNNITLNILNQPLIDQFVGSLSGARNTLKITEIQPGGSLFQQFGGSFSSVSVIVEFEIGYSIVLAQELRGAQLRDAAFRIQSDGVRNAPEITFFSEITDATLGRCVFTIVCNAAPSTSYRIFGIAFSINKLHTEGLEVHIIAKNAFQVAGLCRQLGATFPALVTLGGQEIEEVFGIALASSQPLNALIVRIVIRGMRLVCGIARDVCGVENSQILLIFTLKEGTTVIYGVARSIEGPLHELQLQIGGIFRSNMPAELAFLGGDLGAKTTISHVAILAEFSLTGGALKMALLASGSALGAEVRFLAMNASIEAEHSALQPIYCFSAAVQDVIIEMLAMNFSLQGSISGDFGGFGIAPSLVGCKFTNFTINFALRISEISGTLTYCALGIYVEEIRINNASFYNYVLISSAANAIGSTIFGLAKQLVRSDLNYVIVQNQIQVRYASIQAFAGLADQLMDVTINILVLCGTVNLQNQGQICGIARMGRKSYFVSLMINFHIESSNNAECILFFDICDSNQFINIVEQANNMRCLNDVKYIITDTKNNKVNYFAMQGSGKERILQTISRAQMKAGAEVNELLKTDKWEVDSKNDGLVRLKNFFSVKSTQFAEEANPEIQPFTQQQTTAFLYINIKNQENLCFDNCQGTFDGKQLVCKQGYTGVGCEEFECKVDFCQDGATCNRVHGCECVSGKGGVQCEIDLCPFCLGGYSNCDTKFSFPVCINDQTTTCHHGIVVNNFCACSDGYTSVSGICDKFACKDSDDCNGNLCKDEICHCVSKMGGISCQFCTTPGQRDCKNICSTGSCQYGTACVYLTGNSGIWECSACMVGHIPPLCQDCFVGYIKHGDACLQKCEECHTGDCYFLEPCAQPAAQCNTKCVSCLPGISGERCDKCPVGQQFYEYSCYPLEDEKLTNGVCIKIESKTICFSCLADFILIDDQCIFQCLPTNCINGECQPDQSCLCKRYALGKHCDSCQSGTGSFMGQCLQICNGCNGDCYYDRGEIVCSSCNDNFQGPPCQGCWTGFINIGTECLEVCHKCQGDRCYITISGNFVCLGPCQAGYILDGCFTCDTSNGFVAALGGCFQQCTTCSQGTCFQTPSGIQCSSCSGSFTGQQCDVCLDGFVFAEGTCHTQVTDDECYIDGTGNMICLQCLAGKVLVDQQCLVKCVLPDCAGECYHKVPSYFCRSCYFGFIFHENKCYPPTSNPNGDCFVLQDRTLCSCYKGYAGPSCDECSELEKGGSCYYRNDVATGSCFSNADDSLDSFCQQCQYNYAMPLCLSCAMGYAMDSSGECNECQPGYTSSNSLPPSERAIIGDNRCLISCADCAQGNCFYAGESILCASCSPGYAISTNCLQCEDGFAEFGGYCLTSGTSSCGEDNSGDTYCTTCGPQQQSFNCSLCTVEGTFGSDCKQHATHFPGECYQTSSTVTCTDAPCLSFDIASNQCLICRSDLINIKGYCGTITLPQNDKLRGNCINVGTYQVCGTCQKGWSGNICSECDKGYIRCQCNTELFQHCCCPLLPLLNGVCFTTQLTSIICEYCGPRYELLQKQCVQQNISITKLVTIVLVPILTGFLLLIILVLLVKLFKVKRRQIFISVKRIIKRIGPHLVFVILSQALAIIIAIQDVYIGDFFMQISVNIFSMIPFILAFFFLAVPTYKQFFYNLPSHFFLFVLSALIELSFHFTQYIVVSEVVQNFGEQIYKLAGPLITLLMCICLAGFRFKSQQKLSVFIAVTVPLISQIMYAILDSEQSGYFSESSIWNIISGQMMVTIAILLNGVQFYLFDLILGKYGEIEAIGRLALASFMVNSMIGLTNPGEIINSILQYDIFFSSLCTQIFFNFINIIIMMHISAVEFGINLISSAIWAQFISAVGEFYIASNNSYNISLISLILQSLSLVIVFVSLLYFNIRSSYWDHRNNDKLSKESIAITGVNEFIKSRRQYKQLFKKMQQNKLHDNLSQVTHNQVLKDMQSKLNQMNQPYNQTTLRQNTGSCFMQDIVKQKSSRQVYYLKNNDTLITKLPQKQNNKTVGQLQLASDQICQSQDLSFHSIHQYMDQNKFK</sequence>
<dbReference type="InterPro" id="IPR000742">
    <property type="entry name" value="EGF"/>
</dbReference>
<feature type="transmembrane region" description="Helical" evidence="2">
    <location>
        <begin position="1584"/>
        <end position="1606"/>
    </location>
</feature>
<dbReference type="PROSITE" id="PS00022">
    <property type="entry name" value="EGF_1"/>
    <property type="match status" value="2"/>
</dbReference>
<feature type="domain" description="EGF-like" evidence="3">
    <location>
        <begin position="691"/>
        <end position="724"/>
    </location>
</feature>
<protein>
    <submittedName>
        <fullName evidence="4">Transmembrane domain-containing protein</fullName>
    </submittedName>
</protein>
<keyword evidence="2" id="KW-0472">Membrane</keyword>
<dbReference type="SMART" id="SM00181">
    <property type="entry name" value="EGF"/>
    <property type="match status" value="11"/>
</dbReference>
<feature type="disulfide bond" evidence="1">
    <location>
        <begin position="714"/>
        <end position="723"/>
    </location>
</feature>
<dbReference type="InterPro" id="IPR002049">
    <property type="entry name" value="LE_dom"/>
</dbReference>
<evidence type="ECO:0000256" key="1">
    <source>
        <dbReference type="PROSITE-ProRule" id="PRU00076"/>
    </source>
</evidence>
<comment type="caution">
    <text evidence="1">Lacks conserved residue(s) required for the propagation of feature annotation.</text>
</comment>
<evidence type="ECO:0000256" key="2">
    <source>
        <dbReference type="SAM" id="Phobius"/>
    </source>
</evidence>
<proteinExistence type="predicted"/>
<reference evidence="5" key="2">
    <citation type="submission" date="2020-12" db="EMBL/GenBank/DDBJ databases">
        <title>New Spironucleus salmonicida genome in near-complete chromosomes.</title>
        <authorList>
            <person name="Xu F."/>
            <person name="Kurt Z."/>
            <person name="Jimenez-Gonzalez A."/>
            <person name="Astvaldsson A."/>
            <person name="Andersson J.O."/>
            <person name="Svard S.G."/>
        </authorList>
    </citation>
    <scope>NUCLEOTIDE SEQUENCE</scope>
    <source>
        <strain evidence="5">ATCC 50377</strain>
    </source>
</reference>